<dbReference type="RefSeq" id="WP_260216745.1">
    <property type="nucleotide sequence ID" value="NZ_JAJAGO010000003.1"/>
</dbReference>
<evidence type="ECO:0000256" key="1">
    <source>
        <dbReference type="SAM" id="MobiDB-lite"/>
    </source>
</evidence>
<accession>A0ABT2JPE9</accession>
<dbReference type="EMBL" id="JAJAGO010000003">
    <property type="protein sequence ID" value="MCT2589745.1"/>
    <property type="molecule type" value="Genomic_DNA"/>
</dbReference>
<gene>
    <name evidence="2" type="ORF">LHJ74_07395</name>
</gene>
<protein>
    <submittedName>
        <fullName evidence="2">Uncharacterized protein</fullName>
    </submittedName>
</protein>
<keyword evidence="3" id="KW-1185">Reference proteome</keyword>
<reference evidence="2 3" key="1">
    <citation type="submission" date="2021-10" db="EMBL/GenBank/DDBJ databases">
        <title>Streptomyces gossypii sp. nov., isolated from soil collected from cotton field.</title>
        <authorList>
            <person name="Ge X."/>
            <person name="Chen X."/>
            <person name="Liu W."/>
        </authorList>
    </citation>
    <scope>NUCLEOTIDE SEQUENCE [LARGE SCALE GENOMIC DNA]</scope>
    <source>
        <strain evidence="2 3">N2-109</strain>
    </source>
</reference>
<sequence length="47" mass="5305">MTLEVPRALEERLRDIREYSGNEVDTWVSTSGGLPDRLPSSASLPRF</sequence>
<proteinExistence type="predicted"/>
<evidence type="ECO:0000313" key="3">
    <source>
        <dbReference type="Proteomes" id="UP001156389"/>
    </source>
</evidence>
<organism evidence="2 3">
    <name type="scientific">Streptomyces gossypii</name>
    <dbReference type="NCBI Taxonomy" id="2883101"/>
    <lineage>
        <taxon>Bacteria</taxon>
        <taxon>Bacillati</taxon>
        <taxon>Actinomycetota</taxon>
        <taxon>Actinomycetes</taxon>
        <taxon>Kitasatosporales</taxon>
        <taxon>Streptomycetaceae</taxon>
        <taxon>Streptomyces</taxon>
    </lineage>
</organism>
<evidence type="ECO:0000313" key="2">
    <source>
        <dbReference type="EMBL" id="MCT2589745.1"/>
    </source>
</evidence>
<name>A0ABT2JPE9_9ACTN</name>
<comment type="caution">
    <text evidence="2">The sequence shown here is derived from an EMBL/GenBank/DDBJ whole genome shotgun (WGS) entry which is preliminary data.</text>
</comment>
<dbReference type="Proteomes" id="UP001156389">
    <property type="component" value="Unassembled WGS sequence"/>
</dbReference>
<feature type="region of interest" description="Disordered" evidence="1">
    <location>
        <begin position="28"/>
        <end position="47"/>
    </location>
</feature>